<dbReference type="AlphaFoldDB" id="A0AAD8AA29"/>
<evidence type="ECO:0000313" key="3">
    <source>
        <dbReference type="Proteomes" id="UP001233999"/>
    </source>
</evidence>
<accession>A0AAD8AA29</accession>
<dbReference type="Proteomes" id="UP001233999">
    <property type="component" value="Unassembled WGS sequence"/>
</dbReference>
<evidence type="ECO:0000256" key="1">
    <source>
        <dbReference type="SAM" id="Phobius"/>
    </source>
</evidence>
<keyword evidence="1" id="KW-0472">Membrane</keyword>
<evidence type="ECO:0000313" key="2">
    <source>
        <dbReference type="EMBL" id="KAJ9594098.1"/>
    </source>
</evidence>
<name>A0AAD8AA29_DIPPU</name>
<proteinExistence type="predicted"/>
<keyword evidence="1" id="KW-1133">Transmembrane helix</keyword>
<organism evidence="2 3">
    <name type="scientific">Diploptera punctata</name>
    <name type="common">Pacific beetle cockroach</name>
    <dbReference type="NCBI Taxonomy" id="6984"/>
    <lineage>
        <taxon>Eukaryota</taxon>
        <taxon>Metazoa</taxon>
        <taxon>Ecdysozoa</taxon>
        <taxon>Arthropoda</taxon>
        <taxon>Hexapoda</taxon>
        <taxon>Insecta</taxon>
        <taxon>Pterygota</taxon>
        <taxon>Neoptera</taxon>
        <taxon>Polyneoptera</taxon>
        <taxon>Dictyoptera</taxon>
        <taxon>Blattodea</taxon>
        <taxon>Blaberoidea</taxon>
        <taxon>Blaberidae</taxon>
        <taxon>Diplopterinae</taxon>
        <taxon>Diploptera</taxon>
    </lineage>
</organism>
<sequence>MQQPPQLDVRLEDNGTHPYLNPSASTFSPSDTNPEQDNTVTFLIGFGILILFVIAGIMASVFLCVTLKKDPYLWEAVFDGAKELFLKMQGHNTASTSVSNKKYNEDVGICSTISVDNYTVECHRNADAIL</sequence>
<keyword evidence="1" id="KW-0812">Transmembrane</keyword>
<keyword evidence="3" id="KW-1185">Reference proteome</keyword>
<comment type="caution">
    <text evidence="2">The sequence shown here is derived from an EMBL/GenBank/DDBJ whole genome shotgun (WGS) entry which is preliminary data.</text>
</comment>
<reference evidence="2" key="1">
    <citation type="journal article" date="2023" name="IScience">
        <title>Live-bearing cockroach genome reveals convergent evolutionary mechanisms linked to viviparity in insects and beyond.</title>
        <authorList>
            <person name="Fouks B."/>
            <person name="Harrison M.C."/>
            <person name="Mikhailova A.A."/>
            <person name="Marchal E."/>
            <person name="English S."/>
            <person name="Carruthers M."/>
            <person name="Jennings E.C."/>
            <person name="Chiamaka E.L."/>
            <person name="Frigard R.A."/>
            <person name="Pippel M."/>
            <person name="Attardo G.M."/>
            <person name="Benoit J.B."/>
            <person name="Bornberg-Bauer E."/>
            <person name="Tobe S.S."/>
        </authorList>
    </citation>
    <scope>NUCLEOTIDE SEQUENCE</scope>
    <source>
        <strain evidence="2">Stay&amp;Tobe</strain>
    </source>
</reference>
<dbReference type="EMBL" id="JASPKZ010003068">
    <property type="protein sequence ID" value="KAJ9594098.1"/>
    <property type="molecule type" value="Genomic_DNA"/>
</dbReference>
<feature type="transmembrane region" description="Helical" evidence="1">
    <location>
        <begin position="40"/>
        <end position="65"/>
    </location>
</feature>
<protein>
    <submittedName>
        <fullName evidence="2">Uncharacterized protein</fullName>
    </submittedName>
</protein>
<gene>
    <name evidence="2" type="ORF">L9F63_014464</name>
</gene>
<reference evidence="2" key="2">
    <citation type="submission" date="2023-05" db="EMBL/GenBank/DDBJ databases">
        <authorList>
            <person name="Fouks B."/>
        </authorList>
    </citation>
    <scope>NUCLEOTIDE SEQUENCE</scope>
    <source>
        <strain evidence="2">Stay&amp;Tobe</strain>
        <tissue evidence="2">Testes</tissue>
    </source>
</reference>